<comment type="caution">
    <text evidence="2">The sequence shown here is derived from an EMBL/GenBank/DDBJ whole genome shotgun (WGS) entry which is preliminary data.</text>
</comment>
<dbReference type="AlphaFoldDB" id="A0A511XAV4"/>
<dbReference type="RefSeq" id="WP_026397554.1">
    <property type="nucleotide sequence ID" value="NZ_AUBI01000004.1"/>
</dbReference>
<organism evidence="2 3">
    <name type="scientific">Acetobacter nitrogenifigens DSM 23921 = NBRC 105050</name>
    <dbReference type="NCBI Taxonomy" id="1120919"/>
    <lineage>
        <taxon>Bacteria</taxon>
        <taxon>Pseudomonadati</taxon>
        <taxon>Pseudomonadota</taxon>
        <taxon>Alphaproteobacteria</taxon>
        <taxon>Acetobacterales</taxon>
        <taxon>Acetobacteraceae</taxon>
        <taxon>Acetobacter</taxon>
    </lineage>
</organism>
<keyword evidence="3" id="KW-1185">Reference proteome</keyword>
<evidence type="ECO:0008006" key="4">
    <source>
        <dbReference type="Google" id="ProtNLM"/>
    </source>
</evidence>
<dbReference type="EMBL" id="BJYF01000009">
    <property type="protein sequence ID" value="GEN60032.1"/>
    <property type="molecule type" value="Genomic_DNA"/>
</dbReference>
<accession>A0A511XAV4</accession>
<reference evidence="2 3" key="1">
    <citation type="submission" date="2019-07" db="EMBL/GenBank/DDBJ databases">
        <title>Whole genome shotgun sequence of Acetobacter nitrogenifigens NBRC 105050.</title>
        <authorList>
            <person name="Hosoyama A."/>
            <person name="Uohara A."/>
            <person name="Ohji S."/>
            <person name="Ichikawa N."/>
        </authorList>
    </citation>
    <scope>NUCLEOTIDE SEQUENCE [LARGE SCALE GENOMIC DNA]</scope>
    <source>
        <strain evidence="2 3">NBRC 105050</strain>
    </source>
</reference>
<name>A0A511XAV4_9PROT</name>
<dbReference type="Proteomes" id="UP000321635">
    <property type="component" value="Unassembled WGS sequence"/>
</dbReference>
<evidence type="ECO:0000256" key="1">
    <source>
        <dbReference type="SAM" id="Coils"/>
    </source>
</evidence>
<gene>
    <name evidence="2" type="ORF">ANI02nite_19160</name>
</gene>
<evidence type="ECO:0000313" key="2">
    <source>
        <dbReference type="EMBL" id="GEN60032.1"/>
    </source>
</evidence>
<dbReference type="OrthoDB" id="7872036at2"/>
<evidence type="ECO:0000313" key="3">
    <source>
        <dbReference type="Proteomes" id="UP000321635"/>
    </source>
</evidence>
<sequence length="181" mass="20734">MADNEAVNQIQTRLAACEAEIAELAQKLESANGKRSQLISLLEMWRKVMDRSDLMETTHHNTKKVDTVVTSSSRKLARSKNPSRSAVEKAVSEILRIRNKPASRRDLFDALAEREIHIYGKQPETVLGTMMWRSREKIVFIQEHGYWLKDVDCPSIGYRAEIDEKYVEEQENITGGNNTNE</sequence>
<keyword evidence="1" id="KW-0175">Coiled coil</keyword>
<feature type="coiled-coil region" evidence="1">
    <location>
        <begin position="7"/>
        <end position="34"/>
    </location>
</feature>
<proteinExistence type="predicted"/>
<protein>
    <recommendedName>
        <fullName evidence="4">HTH HARE-type domain-containing protein</fullName>
    </recommendedName>
</protein>